<feature type="transmembrane region" description="Helical" evidence="7">
    <location>
        <begin position="180"/>
        <end position="200"/>
    </location>
</feature>
<evidence type="ECO:0000313" key="11">
    <source>
        <dbReference type="EMBL" id="KAK7479245.1"/>
    </source>
</evidence>
<keyword evidence="3" id="KW-1003">Cell membrane</keyword>
<comment type="subcellular location">
    <subcellularLocation>
        <location evidence="1">Cell membrane</location>
        <topology evidence="1">Multi-pass membrane protein</topology>
    </subcellularLocation>
</comment>
<protein>
    <recommendedName>
        <fullName evidence="7">Sodium/nucleoside cotransporter</fullName>
    </recommendedName>
</protein>
<feature type="transmembrane region" description="Helical" evidence="7">
    <location>
        <begin position="206"/>
        <end position="222"/>
    </location>
</feature>
<evidence type="ECO:0000256" key="5">
    <source>
        <dbReference type="ARBA" id="ARBA00022989"/>
    </source>
</evidence>
<reference evidence="11 12" key="1">
    <citation type="journal article" date="2023" name="Sci. Data">
        <title>Genome assembly of the Korean intertidal mud-creeper Batillaria attramentaria.</title>
        <authorList>
            <person name="Patra A.K."/>
            <person name="Ho P.T."/>
            <person name="Jun S."/>
            <person name="Lee S.J."/>
            <person name="Kim Y."/>
            <person name="Won Y.J."/>
        </authorList>
    </citation>
    <scope>NUCLEOTIDE SEQUENCE [LARGE SCALE GENOMIC DNA]</scope>
    <source>
        <strain evidence="11">Wonlab-2016</strain>
    </source>
</reference>
<feature type="transmembrane region" description="Helical" evidence="7">
    <location>
        <begin position="288"/>
        <end position="310"/>
    </location>
</feature>
<dbReference type="Pfam" id="PF07662">
    <property type="entry name" value="Nucleos_tra2_C"/>
    <property type="match status" value="1"/>
</dbReference>
<keyword evidence="5 7" id="KW-1133">Transmembrane helix</keyword>
<dbReference type="NCBIfam" id="TIGR00804">
    <property type="entry name" value="nupC"/>
    <property type="match status" value="1"/>
</dbReference>
<feature type="non-terminal residue" evidence="11">
    <location>
        <position position="638"/>
    </location>
</feature>
<comment type="caution">
    <text evidence="11">The sequence shown here is derived from an EMBL/GenBank/DDBJ whole genome shotgun (WGS) entry which is preliminary data.</text>
</comment>
<evidence type="ECO:0000259" key="8">
    <source>
        <dbReference type="Pfam" id="PF01773"/>
    </source>
</evidence>
<dbReference type="InterPro" id="IPR002668">
    <property type="entry name" value="CNT_N_dom"/>
</dbReference>
<dbReference type="InterPro" id="IPR018270">
    <property type="entry name" value="C_nuclsd_transpt_met_bac"/>
</dbReference>
<organism evidence="11 12">
    <name type="scientific">Batillaria attramentaria</name>
    <dbReference type="NCBI Taxonomy" id="370345"/>
    <lineage>
        <taxon>Eukaryota</taxon>
        <taxon>Metazoa</taxon>
        <taxon>Spiralia</taxon>
        <taxon>Lophotrochozoa</taxon>
        <taxon>Mollusca</taxon>
        <taxon>Gastropoda</taxon>
        <taxon>Caenogastropoda</taxon>
        <taxon>Sorbeoconcha</taxon>
        <taxon>Cerithioidea</taxon>
        <taxon>Batillariidae</taxon>
        <taxon>Batillaria</taxon>
    </lineage>
</organism>
<dbReference type="GO" id="GO:0005886">
    <property type="term" value="C:plasma membrane"/>
    <property type="evidence" value="ECO:0007669"/>
    <property type="project" value="UniProtKB-SubCell"/>
</dbReference>
<dbReference type="Pfam" id="PF07670">
    <property type="entry name" value="Gate"/>
    <property type="match status" value="1"/>
</dbReference>
<evidence type="ECO:0000313" key="12">
    <source>
        <dbReference type="Proteomes" id="UP001519460"/>
    </source>
</evidence>
<evidence type="ECO:0000256" key="3">
    <source>
        <dbReference type="ARBA" id="ARBA00022475"/>
    </source>
</evidence>
<keyword evidence="4 7" id="KW-0812">Transmembrane</keyword>
<feature type="transmembrane region" description="Helical" evidence="7">
    <location>
        <begin position="445"/>
        <end position="465"/>
    </location>
</feature>
<proteinExistence type="inferred from homology"/>
<keyword evidence="7" id="KW-0813">Transport</keyword>
<evidence type="ECO:0000256" key="1">
    <source>
        <dbReference type="ARBA" id="ARBA00004651"/>
    </source>
</evidence>
<feature type="transmembrane region" description="Helical" evidence="7">
    <location>
        <begin position="234"/>
        <end position="255"/>
    </location>
</feature>
<dbReference type="InterPro" id="IPR011657">
    <property type="entry name" value="CNT_C_dom"/>
</dbReference>
<dbReference type="InterPro" id="IPR011642">
    <property type="entry name" value="Gate_dom"/>
</dbReference>
<evidence type="ECO:0000256" key="2">
    <source>
        <dbReference type="ARBA" id="ARBA00009033"/>
    </source>
</evidence>
<dbReference type="EMBL" id="JACVVK020000307">
    <property type="protein sequence ID" value="KAK7479245.1"/>
    <property type="molecule type" value="Genomic_DNA"/>
</dbReference>
<evidence type="ECO:0000259" key="9">
    <source>
        <dbReference type="Pfam" id="PF07662"/>
    </source>
</evidence>
<feature type="transmembrane region" description="Helical" evidence="7">
    <location>
        <begin position="101"/>
        <end position="119"/>
    </location>
</feature>
<evidence type="ECO:0000256" key="6">
    <source>
        <dbReference type="ARBA" id="ARBA00023136"/>
    </source>
</evidence>
<gene>
    <name evidence="11" type="ORF">BaRGS_00029493</name>
</gene>
<evidence type="ECO:0000256" key="4">
    <source>
        <dbReference type="ARBA" id="ARBA00022692"/>
    </source>
</evidence>
<keyword evidence="6 7" id="KW-0472">Membrane</keyword>
<evidence type="ECO:0000256" key="7">
    <source>
        <dbReference type="RuleBase" id="RU362018"/>
    </source>
</evidence>
<feature type="transmembrane region" description="Helical" evidence="7">
    <location>
        <begin position="616"/>
        <end position="637"/>
    </location>
</feature>
<feature type="transmembrane region" description="Helical" evidence="7">
    <location>
        <begin position="485"/>
        <end position="503"/>
    </location>
</feature>
<feature type="domain" description="Nucleoside transporter/FeoB GTPase Gate" evidence="10">
    <location>
        <begin position="291"/>
        <end position="388"/>
    </location>
</feature>
<dbReference type="PANTHER" id="PTHR10590:SF4">
    <property type="entry name" value="SOLUTE CARRIER FAMILY 28 MEMBER 3"/>
    <property type="match status" value="1"/>
</dbReference>
<dbReference type="PANTHER" id="PTHR10590">
    <property type="entry name" value="SODIUM/NUCLEOSIDE COTRANSPORTER"/>
    <property type="match status" value="1"/>
</dbReference>
<feature type="transmembrane region" description="Helical" evidence="7">
    <location>
        <begin position="365"/>
        <end position="387"/>
    </location>
</feature>
<feature type="domain" description="Concentrative nucleoside transporter C-terminal" evidence="9">
    <location>
        <begin position="393"/>
        <end position="638"/>
    </location>
</feature>
<name>A0ABD0JXD1_9CAEN</name>
<dbReference type="Pfam" id="PF01773">
    <property type="entry name" value="Nucleos_tra2_N"/>
    <property type="match status" value="1"/>
</dbReference>
<dbReference type="InterPro" id="IPR008276">
    <property type="entry name" value="C_nuclsd_transpt"/>
</dbReference>
<dbReference type="AlphaFoldDB" id="A0ABD0JXD1"/>
<accession>A0ABD0JXD1</accession>
<dbReference type="Proteomes" id="UP001519460">
    <property type="component" value="Unassembled WGS sequence"/>
</dbReference>
<feature type="transmembrane region" description="Helical" evidence="7">
    <location>
        <begin position="584"/>
        <end position="604"/>
    </location>
</feature>
<sequence length="638" mass="69683">MSNPVELRNMAYRHDDEKGGVDNPVFVTDGSTRGVSTDGVYVNVDDDKNELRQRQTNNHHGDGHAGDVNGDDVKNLTGCGMAVYTVQSAVYNFCSKNKETILLVIKLVLLLAYFCYFGYAMYCSFGDEGSYRLIVCTILGVIILILHLTSSHIAMARESLCGGGGGDDNKGNRVRTIIRWSLYVMSTIAMVTLLIVLVALETPENLISLAGLAGFIIIAYITSINPARVNWHPVFWGFSLQFYFAVIILKTRWGFDAFEWLGDRVTEFLAYSDEGAMFVFGDNFRVHFFAFAILPTIVFFSAAISTLYYLGVMQAIVGVGGRFLAFCLGTTPAESINAAGNIFVGMTEAPLMIRPFIGRMTRSELHAVMTGGFATIAGSVLGAYIGFGVPANHLLSASVMSAPAALAISKLTYPETEQPMISDDDYTKMDKPPERNLIEAASSGASNAIALVANVAVNVMAFLSILKFVNATLTWFGDRVGVEDLTFQLICSYVLYPVALFMGTEPRDCRRIAELVGIKTFTNEFIAYASLQKLLVNGQDWANYTTLYNISEPGMVEYDGDDILLLQWNKTLEKGVMTRRSEVIATYALCGFSNFGSMGILLGGLSAMAPDRRHDLAAIVLRAMIAGNIACFFTACIA</sequence>
<feature type="domain" description="Concentrative nucleoside transporter N-terminal" evidence="8">
    <location>
        <begin position="210"/>
        <end position="282"/>
    </location>
</feature>
<comment type="similarity">
    <text evidence="2 7">Belongs to the concentrative nucleoside transporter (CNT) (TC 2.A.41) family.</text>
</comment>
<evidence type="ECO:0000259" key="10">
    <source>
        <dbReference type="Pfam" id="PF07670"/>
    </source>
</evidence>
<feature type="transmembrane region" description="Helical" evidence="7">
    <location>
        <begin position="131"/>
        <end position="149"/>
    </location>
</feature>
<keyword evidence="12" id="KW-1185">Reference proteome</keyword>